<reference evidence="1" key="1">
    <citation type="submission" date="2020-05" db="EMBL/GenBank/DDBJ databases">
        <title>Large-scale comparative analyses of tick genomes elucidate their genetic diversity and vector capacities.</title>
        <authorList>
            <person name="Jia N."/>
            <person name="Wang J."/>
            <person name="Shi W."/>
            <person name="Du L."/>
            <person name="Sun Y."/>
            <person name="Zhan W."/>
            <person name="Jiang J."/>
            <person name="Wang Q."/>
            <person name="Zhang B."/>
            <person name="Ji P."/>
            <person name="Sakyi L.B."/>
            <person name="Cui X."/>
            <person name="Yuan T."/>
            <person name="Jiang B."/>
            <person name="Yang W."/>
            <person name="Lam T.T.-Y."/>
            <person name="Chang Q."/>
            <person name="Ding S."/>
            <person name="Wang X."/>
            <person name="Zhu J."/>
            <person name="Ruan X."/>
            <person name="Zhao L."/>
            <person name="Wei J."/>
            <person name="Que T."/>
            <person name="Du C."/>
            <person name="Cheng J."/>
            <person name="Dai P."/>
            <person name="Han X."/>
            <person name="Huang E."/>
            <person name="Gao Y."/>
            <person name="Liu J."/>
            <person name="Shao H."/>
            <person name="Ye R."/>
            <person name="Li L."/>
            <person name="Wei W."/>
            <person name="Wang X."/>
            <person name="Wang C."/>
            <person name="Yang T."/>
            <person name="Huo Q."/>
            <person name="Li W."/>
            <person name="Guo W."/>
            <person name="Chen H."/>
            <person name="Zhou L."/>
            <person name="Ni X."/>
            <person name="Tian J."/>
            <person name="Zhou Y."/>
            <person name="Sheng Y."/>
            <person name="Liu T."/>
            <person name="Pan Y."/>
            <person name="Xia L."/>
            <person name="Li J."/>
            <person name="Zhao F."/>
            <person name="Cao W."/>
        </authorList>
    </citation>
    <scope>NUCLEOTIDE SEQUENCE</scope>
    <source>
        <strain evidence="1">Hyas-2018</strain>
    </source>
</reference>
<proteinExistence type="predicted"/>
<evidence type="ECO:0000313" key="2">
    <source>
        <dbReference type="Proteomes" id="UP000821845"/>
    </source>
</evidence>
<sequence>MSHDPRTTAGQSERARARRCAGIDAAVAATGARGMGPPRRPGAPADLLPSEPSCQRRLEEKTRDDPGRGGGCEFPQRWRGVWFQKGAHPAISIERTQITFKGTCVQADGDMFLIEDRRERCFRCVAIYEKHENVLQYRETYCDEFDNLKEACHLLNVDAHLHSLFRVEASPVTCPFRGPLTFTYNRGHGECRHPVSTVDSCSADWRILFRFQACADVQGTESSVEELTCLATWKEGSAYYLVGKMVQRKLHALPYSDGDSYRCFVYEHVGHQNTFRVSQSPDATCDGLVSASEGSRIMTLTKSRQPSAGCHFPPWSASGSRRWHSLDGRRSFVFGSRQMRVHRAQHSSGETQQPELRVTCIQELAQGTNASTLIGYSTSGCNNGYVCVAIHRRDSHVLEIQMGELSRTARDACVPPAFDPESQDFITLLALSAPFGGDGSALSHPCPALALTDGLRATGRASWKPDGCRDVLGCRRHSHLEFRAAGCGGEEQVSPAAAATSPAAATPRALVASRTFQCHGGWQENGRNYLITGLKGSKDKFCFVFSEADKVTQLSGLHDTCRRTVLPGVTGNITFNISAAGDCDFQPSGAPSSSEAVSSIPAARGAALPLEMDAAAVTVSRQRPIRCRRRACTPDQSRRHRKIPPGGRPPPPPAADDDDETTSQTAWRHDPSVFCLLCTCERCR</sequence>
<organism evidence="1 2">
    <name type="scientific">Hyalomma asiaticum</name>
    <name type="common">Tick</name>
    <dbReference type="NCBI Taxonomy" id="266040"/>
    <lineage>
        <taxon>Eukaryota</taxon>
        <taxon>Metazoa</taxon>
        <taxon>Ecdysozoa</taxon>
        <taxon>Arthropoda</taxon>
        <taxon>Chelicerata</taxon>
        <taxon>Arachnida</taxon>
        <taxon>Acari</taxon>
        <taxon>Parasitiformes</taxon>
        <taxon>Ixodida</taxon>
        <taxon>Ixodoidea</taxon>
        <taxon>Ixodidae</taxon>
        <taxon>Hyalomminae</taxon>
        <taxon>Hyalomma</taxon>
    </lineage>
</organism>
<name>A0ACB7T2F5_HYAAI</name>
<dbReference type="EMBL" id="CM023491">
    <property type="protein sequence ID" value="KAH6941702.1"/>
    <property type="molecule type" value="Genomic_DNA"/>
</dbReference>
<keyword evidence="2" id="KW-1185">Reference proteome</keyword>
<dbReference type="Proteomes" id="UP000821845">
    <property type="component" value="Chromosome 11"/>
</dbReference>
<protein>
    <submittedName>
        <fullName evidence="1">Uncharacterized protein</fullName>
    </submittedName>
</protein>
<evidence type="ECO:0000313" key="1">
    <source>
        <dbReference type="EMBL" id="KAH6941702.1"/>
    </source>
</evidence>
<accession>A0ACB7T2F5</accession>
<comment type="caution">
    <text evidence="1">The sequence shown here is derived from an EMBL/GenBank/DDBJ whole genome shotgun (WGS) entry which is preliminary data.</text>
</comment>
<gene>
    <name evidence="1" type="ORF">HPB50_022868</name>
</gene>